<proteinExistence type="predicted"/>
<feature type="domain" description="Thiamine pyrophosphate enzyme TPP-binding" evidence="2">
    <location>
        <begin position="64"/>
        <end position="211"/>
    </location>
</feature>
<name>A0A4Y9QT27_9BACT</name>
<keyword evidence="1" id="KW-0560">Oxidoreductase</keyword>
<evidence type="ECO:0000313" key="4">
    <source>
        <dbReference type="EMBL" id="TFV95674.1"/>
    </source>
</evidence>
<sequence length="320" mass="35722">MISFQPDFCEIALPEEGHYSIEDYGSSKARWCSGCGAHTILHSVQKLCEDEQLPPEKTVFVSGIGCSSRFPHYMKTYGFHGLHGRALPVASGVKFRRPDLNVFVITGDGDCCSIGAGHWVHGIRYNMKMVVLLFDNSIYGLTKKQTSPTSPLGTHSNTHPRGSVIPPINPIQSTLGFANVSFVAQTIDWKPAHLNATLKKAFDHPGLAFVRIVQRCPIWMRDTYEPTVKDPNALTLLDHEDGIVLDEKAKSTFRHIEQHDPSDLLKAREMAELVKETTPIGLFYQNKNAIRYDEYGAHNLGISVEERIGAINTLMDRYAI</sequence>
<evidence type="ECO:0000256" key="1">
    <source>
        <dbReference type="ARBA" id="ARBA00023002"/>
    </source>
</evidence>
<dbReference type="CDD" id="cd03375">
    <property type="entry name" value="TPP_OGFOR"/>
    <property type="match status" value="1"/>
</dbReference>
<protein>
    <submittedName>
        <fullName evidence="4">2-oxoglutarate oxidoreductase</fullName>
    </submittedName>
</protein>
<dbReference type="PANTHER" id="PTHR48084:SF4">
    <property type="entry name" value="2-OXOGLUTARATE OXIDOREDUCTASE SUBUNIT KORB"/>
    <property type="match status" value="1"/>
</dbReference>
<dbReference type="Proteomes" id="UP000297647">
    <property type="component" value="Unassembled WGS sequence"/>
</dbReference>
<dbReference type="GO" id="GO:0016625">
    <property type="term" value="F:oxidoreductase activity, acting on the aldehyde or oxo group of donors, iron-sulfur protein as acceptor"/>
    <property type="evidence" value="ECO:0007669"/>
    <property type="project" value="UniProtKB-ARBA"/>
</dbReference>
<dbReference type="Gene3D" id="3.40.50.970">
    <property type="match status" value="1"/>
</dbReference>
<dbReference type="InterPro" id="IPR011766">
    <property type="entry name" value="TPP_enzyme_TPP-bd"/>
</dbReference>
<accession>A0A4Y9QT27</accession>
<keyword evidence="5" id="KW-1185">Reference proteome</keyword>
<dbReference type="GO" id="GO:0030976">
    <property type="term" value="F:thiamine pyrophosphate binding"/>
    <property type="evidence" value="ECO:0007669"/>
    <property type="project" value="InterPro"/>
</dbReference>
<dbReference type="AlphaFoldDB" id="A0A4Y9QT27"/>
<dbReference type="InterPro" id="IPR032686">
    <property type="entry name" value="PFO_beta_C"/>
</dbReference>
<organism evidence="4 5">
    <name type="scientific">Algoriphagus kandeliae</name>
    <dbReference type="NCBI Taxonomy" id="2562278"/>
    <lineage>
        <taxon>Bacteria</taxon>
        <taxon>Pseudomonadati</taxon>
        <taxon>Bacteroidota</taxon>
        <taxon>Cytophagia</taxon>
        <taxon>Cytophagales</taxon>
        <taxon>Cyclobacteriaceae</taxon>
        <taxon>Algoriphagus</taxon>
    </lineage>
</organism>
<dbReference type="SUPFAM" id="SSF52518">
    <property type="entry name" value="Thiamin diphosphate-binding fold (THDP-binding)"/>
    <property type="match status" value="1"/>
</dbReference>
<dbReference type="GO" id="GO:0045333">
    <property type="term" value="P:cellular respiration"/>
    <property type="evidence" value="ECO:0007669"/>
    <property type="project" value="UniProtKB-ARBA"/>
</dbReference>
<reference evidence="4 5" key="1">
    <citation type="submission" date="2019-03" db="EMBL/GenBank/DDBJ databases">
        <title>Algoriphagus sp. nov, a new strain isolated from root system soil of mangrove plant Kandelia.</title>
        <authorList>
            <person name="Yin Q."/>
            <person name="Wang K."/>
            <person name="Song Z."/>
        </authorList>
    </citation>
    <scope>NUCLEOTIDE SEQUENCE [LARGE SCALE GENOMIC DNA]</scope>
    <source>
        <strain evidence="4 5">XY-J91</strain>
    </source>
</reference>
<comment type="caution">
    <text evidence="4">The sequence shown here is derived from an EMBL/GenBank/DDBJ whole genome shotgun (WGS) entry which is preliminary data.</text>
</comment>
<dbReference type="EMBL" id="SPSB01000002">
    <property type="protein sequence ID" value="TFV95674.1"/>
    <property type="molecule type" value="Genomic_DNA"/>
</dbReference>
<dbReference type="RefSeq" id="WP_135071994.1">
    <property type="nucleotide sequence ID" value="NZ_SPSB01000002.1"/>
</dbReference>
<dbReference type="GO" id="GO:0044281">
    <property type="term" value="P:small molecule metabolic process"/>
    <property type="evidence" value="ECO:0007669"/>
    <property type="project" value="UniProtKB-ARBA"/>
</dbReference>
<evidence type="ECO:0000313" key="5">
    <source>
        <dbReference type="Proteomes" id="UP000297647"/>
    </source>
</evidence>
<dbReference type="OrthoDB" id="9775140at2"/>
<dbReference type="Pfam" id="PF12367">
    <property type="entry name" value="PFO_beta_C"/>
    <property type="match status" value="1"/>
</dbReference>
<evidence type="ECO:0000259" key="2">
    <source>
        <dbReference type="Pfam" id="PF02775"/>
    </source>
</evidence>
<evidence type="ECO:0000259" key="3">
    <source>
        <dbReference type="Pfam" id="PF12367"/>
    </source>
</evidence>
<dbReference type="InterPro" id="IPR051457">
    <property type="entry name" value="2-oxoacid:Fd_oxidoreductase"/>
</dbReference>
<feature type="domain" description="Pyruvate ferredoxin oxidoreductase beta subunit C-terminal" evidence="3">
    <location>
        <begin position="256"/>
        <end position="294"/>
    </location>
</feature>
<gene>
    <name evidence="4" type="ORF">E4S40_05485</name>
</gene>
<dbReference type="InterPro" id="IPR029061">
    <property type="entry name" value="THDP-binding"/>
</dbReference>
<dbReference type="PANTHER" id="PTHR48084">
    <property type="entry name" value="2-OXOGLUTARATE OXIDOREDUCTASE SUBUNIT KORB-RELATED"/>
    <property type="match status" value="1"/>
</dbReference>
<dbReference type="Pfam" id="PF02775">
    <property type="entry name" value="TPP_enzyme_C"/>
    <property type="match status" value="1"/>
</dbReference>